<protein>
    <submittedName>
        <fullName evidence="5">MarR family transcriptional regulator</fullName>
    </submittedName>
</protein>
<name>A0AA96WH19_9CYAN</name>
<accession>A0AA96WH19</accession>
<organism evidence="5">
    <name type="scientific">Leptolyngbya sp. NK1-12</name>
    <dbReference type="NCBI Taxonomy" id="2547451"/>
    <lineage>
        <taxon>Bacteria</taxon>
        <taxon>Bacillati</taxon>
        <taxon>Cyanobacteriota</taxon>
        <taxon>Cyanophyceae</taxon>
        <taxon>Leptolyngbyales</taxon>
        <taxon>Leptolyngbyaceae</taxon>
        <taxon>Leptolyngbya group</taxon>
        <taxon>Leptolyngbya</taxon>
    </lineage>
</organism>
<dbReference type="GO" id="GO:0003700">
    <property type="term" value="F:DNA-binding transcription factor activity"/>
    <property type="evidence" value="ECO:0007669"/>
    <property type="project" value="InterPro"/>
</dbReference>
<dbReference type="Gene3D" id="1.10.287.160">
    <property type="entry name" value="HR1 repeat"/>
    <property type="match status" value="1"/>
</dbReference>
<dbReference type="SUPFAM" id="SSF46785">
    <property type="entry name" value="Winged helix' DNA-binding domain"/>
    <property type="match status" value="1"/>
</dbReference>
<dbReference type="PANTHER" id="PTHR38465">
    <property type="entry name" value="HTH-TYPE TRANSCRIPTIONAL REGULATOR MJ1563-RELATED"/>
    <property type="match status" value="1"/>
</dbReference>
<evidence type="ECO:0000313" key="5">
    <source>
        <dbReference type="EMBL" id="WNZ24455.1"/>
    </source>
</evidence>
<dbReference type="EMBL" id="CP053586">
    <property type="protein sequence ID" value="WNZ24455.1"/>
    <property type="molecule type" value="Genomic_DNA"/>
</dbReference>
<evidence type="ECO:0000256" key="1">
    <source>
        <dbReference type="ARBA" id="ARBA00023015"/>
    </source>
</evidence>
<dbReference type="AlphaFoldDB" id="A0AA96WH19"/>
<dbReference type="Pfam" id="PF01047">
    <property type="entry name" value="MarR"/>
    <property type="match status" value="1"/>
</dbReference>
<gene>
    <name evidence="5" type="ORF">HJG54_17400</name>
</gene>
<dbReference type="InterPro" id="IPR052362">
    <property type="entry name" value="HTH-GbsR_regulator"/>
</dbReference>
<dbReference type="InterPro" id="IPR036390">
    <property type="entry name" value="WH_DNA-bd_sf"/>
</dbReference>
<feature type="domain" description="HTH marR-type" evidence="4">
    <location>
        <begin position="53"/>
        <end position="98"/>
    </location>
</feature>
<evidence type="ECO:0000259" key="4">
    <source>
        <dbReference type="Pfam" id="PF01047"/>
    </source>
</evidence>
<sequence length="178" mass="20678">MLALELSNVTDSSEELNQKQPFEQMHFVEEVGLMFELVGLPRMSGRIFGWLLISNPPQQSHGELAEVLQASKGSISTMTRLLIQIGLIERVSLPGERRDYFQIKPNAWSQMTKQRMAQIIAFRQLAEKGLDLIKDMPSPLQQRLQEMRDIHAFLERELPLLDERWELEQKQSMLHKSH</sequence>
<evidence type="ECO:0000256" key="3">
    <source>
        <dbReference type="ARBA" id="ARBA00023163"/>
    </source>
</evidence>
<dbReference type="Gene3D" id="1.10.10.10">
    <property type="entry name" value="Winged helix-like DNA-binding domain superfamily/Winged helix DNA-binding domain"/>
    <property type="match status" value="1"/>
</dbReference>
<keyword evidence="1" id="KW-0805">Transcription regulation</keyword>
<keyword evidence="3" id="KW-0804">Transcription</keyword>
<dbReference type="RefSeq" id="WP_081914608.1">
    <property type="nucleotide sequence ID" value="NZ_CP053586.1"/>
</dbReference>
<proteinExistence type="predicted"/>
<dbReference type="PANTHER" id="PTHR38465:SF2">
    <property type="entry name" value="HTH-TYPE TRANSCRIPTIONAL REGULATOR MMPR5"/>
    <property type="match status" value="1"/>
</dbReference>
<dbReference type="InterPro" id="IPR036388">
    <property type="entry name" value="WH-like_DNA-bd_sf"/>
</dbReference>
<reference evidence="5" key="1">
    <citation type="submission" date="2020-05" db="EMBL/GenBank/DDBJ databases">
        <authorList>
            <person name="Zhu T."/>
            <person name="Keshari N."/>
            <person name="Lu X."/>
        </authorList>
    </citation>
    <scope>NUCLEOTIDE SEQUENCE</scope>
    <source>
        <strain evidence="5">NK1-12</strain>
    </source>
</reference>
<evidence type="ECO:0000256" key="2">
    <source>
        <dbReference type="ARBA" id="ARBA00023125"/>
    </source>
</evidence>
<dbReference type="InterPro" id="IPR000835">
    <property type="entry name" value="HTH_MarR-typ"/>
</dbReference>
<keyword evidence="2" id="KW-0238">DNA-binding</keyword>
<dbReference type="GO" id="GO:0003677">
    <property type="term" value="F:DNA binding"/>
    <property type="evidence" value="ECO:0007669"/>
    <property type="project" value="UniProtKB-KW"/>
</dbReference>